<dbReference type="PROSITE" id="PS00108">
    <property type="entry name" value="PROTEIN_KINASE_ST"/>
    <property type="match status" value="1"/>
</dbReference>
<keyword evidence="5 6" id="KW-0067">ATP-binding</keyword>
<keyword evidence="4" id="KW-0418">Kinase</keyword>
<dbReference type="GO" id="GO:0005952">
    <property type="term" value="C:cAMP-dependent protein kinase complex"/>
    <property type="evidence" value="ECO:0007669"/>
    <property type="project" value="TreeGrafter"/>
</dbReference>
<dbReference type="CDD" id="cd05580">
    <property type="entry name" value="STKc_PKA_like"/>
    <property type="match status" value="1"/>
</dbReference>
<evidence type="ECO:0000259" key="9">
    <source>
        <dbReference type="PROSITE" id="PS50011"/>
    </source>
</evidence>
<dbReference type="EMBL" id="HBIU01038118">
    <property type="protein sequence ID" value="CAE0638665.1"/>
    <property type="molecule type" value="Transcribed_RNA"/>
</dbReference>
<evidence type="ECO:0000256" key="4">
    <source>
        <dbReference type="ARBA" id="ARBA00022777"/>
    </source>
</evidence>
<dbReference type="AlphaFoldDB" id="A0A6V1MD63"/>
<dbReference type="InterPro" id="IPR008271">
    <property type="entry name" value="Ser/Thr_kinase_AS"/>
</dbReference>
<evidence type="ECO:0000256" key="6">
    <source>
        <dbReference type="PROSITE-ProRule" id="PRU10141"/>
    </source>
</evidence>
<dbReference type="PROSITE" id="PS00107">
    <property type="entry name" value="PROTEIN_KINASE_ATP"/>
    <property type="match status" value="1"/>
</dbReference>
<feature type="domain" description="Protein kinase" evidence="9">
    <location>
        <begin position="40"/>
        <end position="294"/>
    </location>
</feature>
<dbReference type="PROSITE" id="PS51285">
    <property type="entry name" value="AGC_KINASE_CTER"/>
    <property type="match status" value="1"/>
</dbReference>
<dbReference type="InterPro" id="IPR000719">
    <property type="entry name" value="Prot_kinase_dom"/>
</dbReference>
<accession>A0A6V1MD63</accession>
<feature type="domain" description="AGC-kinase C-terminal" evidence="10">
    <location>
        <begin position="295"/>
        <end position="352"/>
    </location>
</feature>
<dbReference type="Gene3D" id="3.30.200.20">
    <property type="entry name" value="Phosphorylase Kinase, domain 1"/>
    <property type="match status" value="1"/>
</dbReference>
<dbReference type="Gene3D" id="1.10.510.10">
    <property type="entry name" value="Transferase(Phosphotransferase) domain 1"/>
    <property type="match status" value="1"/>
</dbReference>
<sequence length="352" mass="39791">MAETLHNTAGGATNGAPSTTLSRQEEKKPPEKKVITLDDLELLTTLGTGTFGRVRLVRYLGDTHHYALKILKKAEVIRLKQVEHTKNEIRILGMMDHPFLTKMEAFFHDESRLYVMMEYIAGGELFSYLRRVEKFPNEEARFFACEVILAFEYMHSLDIIYRDLKPENVLISTEGHIKITDFGFAKIVTDRTWTVCGTPEYLAPEILQNVGHGKSVDWWATGILIYEMIVGFAPFFDENPLGIYQKILSGKPPLGNIPDKFAKLLVKGLLEKDRTKRLGCMKGGVAQIKNHKWFTNVNWQAVADLQAQPAYLPAVSGEADTSQFDAYPDSLEDRAAPLTAEDRARFAELDAF</sequence>
<dbReference type="GO" id="GO:0005524">
    <property type="term" value="F:ATP binding"/>
    <property type="evidence" value="ECO:0007669"/>
    <property type="project" value="UniProtKB-UniRule"/>
</dbReference>
<dbReference type="InterPro" id="IPR017441">
    <property type="entry name" value="Protein_kinase_ATP_BS"/>
</dbReference>
<evidence type="ECO:0000313" key="11">
    <source>
        <dbReference type="EMBL" id="CAE0638665.1"/>
    </source>
</evidence>
<protein>
    <recommendedName>
        <fullName evidence="12">cAMP-dependent protein kinase</fullName>
    </recommendedName>
</protein>
<feature type="binding site" evidence="6">
    <location>
        <position position="69"/>
    </location>
    <ligand>
        <name>ATP</name>
        <dbReference type="ChEBI" id="CHEBI:30616"/>
    </ligand>
</feature>
<dbReference type="FunFam" id="3.30.200.20:FF:000042">
    <property type="entry name" value="Aurora kinase A"/>
    <property type="match status" value="1"/>
</dbReference>
<name>A0A6V1MD63_HETAK</name>
<organism evidence="11">
    <name type="scientific">Heterosigma akashiwo</name>
    <name type="common">Chromophytic alga</name>
    <name type="synonym">Heterosigma carterae</name>
    <dbReference type="NCBI Taxonomy" id="2829"/>
    <lineage>
        <taxon>Eukaryota</taxon>
        <taxon>Sar</taxon>
        <taxon>Stramenopiles</taxon>
        <taxon>Ochrophyta</taxon>
        <taxon>Raphidophyceae</taxon>
        <taxon>Chattonellales</taxon>
        <taxon>Chattonellaceae</taxon>
        <taxon>Heterosigma</taxon>
    </lineage>
</organism>
<keyword evidence="1 7" id="KW-0723">Serine/threonine-protein kinase</keyword>
<evidence type="ECO:0000256" key="1">
    <source>
        <dbReference type="ARBA" id="ARBA00022527"/>
    </source>
</evidence>
<proteinExistence type="inferred from homology"/>
<dbReference type="SMART" id="SM00220">
    <property type="entry name" value="S_TKc"/>
    <property type="match status" value="1"/>
</dbReference>
<dbReference type="PANTHER" id="PTHR24353">
    <property type="entry name" value="CYCLIC NUCLEOTIDE-DEPENDENT PROTEIN KINASE"/>
    <property type="match status" value="1"/>
</dbReference>
<gene>
    <name evidence="11" type="ORF">HAKA00212_LOCUS17449</name>
</gene>
<evidence type="ECO:0000259" key="10">
    <source>
        <dbReference type="PROSITE" id="PS51285"/>
    </source>
</evidence>
<dbReference type="PROSITE" id="PS50011">
    <property type="entry name" value="PROTEIN_KINASE_DOM"/>
    <property type="match status" value="1"/>
</dbReference>
<dbReference type="FunFam" id="1.10.510.10:FF:000005">
    <property type="entry name" value="cAMP-dependent protein kinase catalytic subunit alpha"/>
    <property type="match status" value="1"/>
</dbReference>
<dbReference type="GO" id="GO:0004691">
    <property type="term" value="F:cAMP-dependent protein kinase activity"/>
    <property type="evidence" value="ECO:0007669"/>
    <property type="project" value="TreeGrafter"/>
</dbReference>
<feature type="compositionally biased region" description="Polar residues" evidence="8">
    <location>
        <begin position="1"/>
        <end position="22"/>
    </location>
</feature>
<evidence type="ECO:0000256" key="8">
    <source>
        <dbReference type="SAM" id="MobiDB-lite"/>
    </source>
</evidence>
<evidence type="ECO:0000256" key="2">
    <source>
        <dbReference type="ARBA" id="ARBA00022679"/>
    </source>
</evidence>
<feature type="region of interest" description="Disordered" evidence="8">
    <location>
        <begin position="1"/>
        <end position="31"/>
    </location>
</feature>
<evidence type="ECO:0000256" key="3">
    <source>
        <dbReference type="ARBA" id="ARBA00022741"/>
    </source>
</evidence>
<dbReference type="PANTHER" id="PTHR24353:SF37">
    <property type="entry name" value="CAMP-DEPENDENT PROTEIN KINASE CATALYTIC SUBUNIT PRKX"/>
    <property type="match status" value="1"/>
</dbReference>
<keyword evidence="3 6" id="KW-0547">Nucleotide-binding</keyword>
<evidence type="ECO:0000256" key="5">
    <source>
        <dbReference type="ARBA" id="ARBA00022840"/>
    </source>
</evidence>
<comment type="similarity">
    <text evidence="7">Belongs to the protein kinase superfamily.</text>
</comment>
<evidence type="ECO:0000256" key="7">
    <source>
        <dbReference type="RuleBase" id="RU000304"/>
    </source>
</evidence>
<dbReference type="GO" id="GO:0009653">
    <property type="term" value="P:anatomical structure morphogenesis"/>
    <property type="evidence" value="ECO:0007669"/>
    <property type="project" value="UniProtKB-ARBA"/>
</dbReference>
<dbReference type="InterPro" id="IPR011009">
    <property type="entry name" value="Kinase-like_dom_sf"/>
</dbReference>
<evidence type="ECO:0008006" key="12">
    <source>
        <dbReference type="Google" id="ProtNLM"/>
    </source>
</evidence>
<dbReference type="Pfam" id="PF00069">
    <property type="entry name" value="Pkinase"/>
    <property type="match status" value="1"/>
</dbReference>
<reference evidence="11" key="1">
    <citation type="submission" date="2021-01" db="EMBL/GenBank/DDBJ databases">
        <authorList>
            <person name="Corre E."/>
            <person name="Pelletier E."/>
            <person name="Niang G."/>
            <person name="Scheremetjew M."/>
            <person name="Finn R."/>
            <person name="Kale V."/>
            <person name="Holt S."/>
            <person name="Cochrane G."/>
            <person name="Meng A."/>
            <person name="Brown T."/>
            <person name="Cohen L."/>
        </authorList>
    </citation>
    <scope>NUCLEOTIDE SEQUENCE</scope>
    <source>
        <strain evidence="11">CCMP3107</strain>
    </source>
</reference>
<dbReference type="InterPro" id="IPR000961">
    <property type="entry name" value="AGC-kinase_C"/>
</dbReference>
<keyword evidence="2" id="KW-0808">Transferase</keyword>
<dbReference type="SUPFAM" id="SSF56112">
    <property type="entry name" value="Protein kinase-like (PK-like)"/>
    <property type="match status" value="1"/>
</dbReference>